<keyword evidence="4" id="KW-0808">Transferase</keyword>
<feature type="transmembrane region" description="Helical" evidence="9">
    <location>
        <begin position="404"/>
        <end position="427"/>
    </location>
</feature>
<comment type="caution">
    <text evidence="12">The sequence shown here is derived from an EMBL/GenBank/DDBJ whole genome shotgun (WGS) entry which is preliminary data.</text>
</comment>
<keyword evidence="9" id="KW-1133">Transmembrane helix</keyword>
<dbReference type="Pfam" id="PF07730">
    <property type="entry name" value="HisKA_3"/>
    <property type="match status" value="1"/>
</dbReference>
<dbReference type="GO" id="GO:0000155">
    <property type="term" value="F:phosphorelay sensor kinase activity"/>
    <property type="evidence" value="ECO:0007669"/>
    <property type="project" value="InterPro"/>
</dbReference>
<dbReference type="PANTHER" id="PTHR24421:SF10">
    <property type="entry name" value="NITRATE_NITRITE SENSOR PROTEIN NARQ"/>
    <property type="match status" value="1"/>
</dbReference>
<dbReference type="GO" id="GO:0046983">
    <property type="term" value="F:protein dimerization activity"/>
    <property type="evidence" value="ECO:0007669"/>
    <property type="project" value="InterPro"/>
</dbReference>
<keyword evidence="6 12" id="KW-0418">Kinase</keyword>
<dbReference type="Pfam" id="PF02518">
    <property type="entry name" value="HATPase_c"/>
    <property type="match status" value="1"/>
</dbReference>
<keyword evidence="8" id="KW-0902">Two-component regulatory system</keyword>
<evidence type="ECO:0000256" key="2">
    <source>
        <dbReference type="ARBA" id="ARBA00012438"/>
    </source>
</evidence>
<evidence type="ECO:0000256" key="1">
    <source>
        <dbReference type="ARBA" id="ARBA00000085"/>
    </source>
</evidence>
<evidence type="ECO:0000313" key="13">
    <source>
        <dbReference type="Proteomes" id="UP000249547"/>
    </source>
</evidence>
<dbReference type="SUPFAM" id="SSF48452">
    <property type="entry name" value="TPR-like"/>
    <property type="match status" value="1"/>
</dbReference>
<dbReference type="EMBL" id="QLLL01000002">
    <property type="protein sequence ID" value="RAJ08182.1"/>
    <property type="molecule type" value="Genomic_DNA"/>
</dbReference>
<dbReference type="SMART" id="SM00387">
    <property type="entry name" value="HATPase_c"/>
    <property type="match status" value="1"/>
</dbReference>
<evidence type="ECO:0000256" key="7">
    <source>
        <dbReference type="ARBA" id="ARBA00022840"/>
    </source>
</evidence>
<dbReference type="InterPro" id="IPR003594">
    <property type="entry name" value="HATPase_dom"/>
</dbReference>
<sequence length="663" mass="74916">MKNRILLCICSLASVFCSAQQSHDDNTLQALEKKLKDATTNETTMRANFALSDHWLMTDTVKALQYLQAGEKLVPKGPVLPMAMALYHRSLTFSKDDFALQQANFLKVDSLLQHDQQPMAYLYRAKAWYEYGRIEQKNDAPKKFVDIILNKAIPLAQKAGDPTLVGKDYLAVAIVFKNTNEFEKARLYTQQAINAFKAPSVNEGELLIGYHTMAEIASLSNNNKDARPYLDSSLAILKKYPGSEYYLSYYNAEGMYYTLESRFKDALQSLSKGVALAQKLHLRYDELRLVMQQFYAYYNDGNFGKARETVEYLLGEEAIAKYAMNRVQLLYGAAATYKAMNNYKAAFSYMEQYSALRDSMSQSKLTNDVHALEIKYQNAEKQKEIDALTAKSIQDSLQAKNARLLMITLISGIVVLLVIMGLLVIIYRNKRKLHAQKEWQLKQQLDTIAQQQQIQFSQAVLQGEEQERKRLARDLHDGLGGMLAGAKINLSTQIAGWPTDSQKTELEKITQQIDDSVQELRRIAHNMMPVSLLKFGLQTAIKDLSESLINDDMHIDFQALNIADNLGEEVQIHIYRIVQELLTNAVRHAQATHIILQCSQDEDRFYITQEDNGIGFSEQQLAKAKGAGFNNIKNRVGLLRGSIDIQAAPGEGTTINIELHVNG</sequence>
<protein>
    <recommendedName>
        <fullName evidence="2">histidine kinase</fullName>
        <ecNumber evidence="2">2.7.13.3</ecNumber>
    </recommendedName>
</protein>
<proteinExistence type="predicted"/>
<evidence type="ECO:0000256" key="9">
    <source>
        <dbReference type="SAM" id="Phobius"/>
    </source>
</evidence>
<keyword evidence="9" id="KW-0812">Transmembrane</keyword>
<dbReference type="SUPFAM" id="SSF55874">
    <property type="entry name" value="ATPase domain of HSP90 chaperone/DNA topoisomerase II/histidine kinase"/>
    <property type="match status" value="1"/>
</dbReference>
<feature type="domain" description="Histidine kinase" evidence="11">
    <location>
        <begin position="470"/>
        <end position="663"/>
    </location>
</feature>
<organism evidence="12 13">
    <name type="scientific">Chitinophaga skermanii</name>
    <dbReference type="NCBI Taxonomy" id="331697"/>
    <lineage>
        <taxon>Bacteria</taxon>
        <taxon>Pseudomonadati</taxon>
        <taxon>Bacteroidota</taxon>
        <taxon>Chitinophagia</taxon>
        <taxon>Chitinophagales</taxon>
        <taxon>Chitinophagaceae</taxon>
        <taxon>Chitinophaga</taxon>
    </lineage>
</organism>
<dbReference type="InterPro" id="IPR011990">
    <property type="entry name" value="TPR-like_helical_dom_sf"/>
</dbReference>
<evidence type="ECO:0000256" key="6">
    <source>
        <dbReference type="ARBA" id="ARBA00022777"/>
    </source>
</evidence>
<dbReference type="CDD" id="cd16917">
    <property type="entry name" value="HATPase_UhpB-NarQ-NarX-like"/>
    <property type="match status" value="1"/>
</dbReference>
<reference evidence="12 13" key="1">
    <citation type="submission" date="2018-06" db="EMBL/GenBank/DDBJ databases">
        <title>Genomic Encyclopedia of Archaeal and Bacterial Type Strains, Phase II (KMG-II): from individual species to whole genera.</title>
        <authorList>
            <person name="Goeker M."/>
        </authorList>
    </citation>
    <scope>NUCLEOTIDE SEQUENCE [LARGE SCALE GENOMIC DNA]</scope>
    <source>
        <strain evidence="12 13">DSM 23857</strain>
    </source>
</reference>
<dbReference type="EC" id="2.7.13.3" evidence="2"/>
<dbReference type="PANTHER" id="PTHR24421">
    <property type="entry name" value="NITRATE/NITRITE SENSOR PROTEIN NARX-RELATED"/>
    <property type="match status" value="1"/>
</dbReference>
<keyword evidence="5" id="KW-0547">Nucleotide-binding</keyword>
<keyword evidence="13" id="KW-1185">Reference proteome</keyword>
<dbReference type="PROSITE" id="PS50109">
    <property type="entry name" value="HIS_KIN"/>
    <property type="match status" value="1"/>
</dbReference>
<evidence type="ECO:0000256" key="3">
    <source>
        <dbReference type="ARBA" id="ARBA00022553"/>
    </source>
</evidence>
<comment type="catalytic activity">
    <reaction evidence="1">
        <text>ATP + protein L-histidine = ADP + protein N-phospho-L-histidine.</text>
        <dbReference type="EC" id="2.7.13.3"/>
    </reaction>
</comment>
<dbReference type="GO" id="GO:0005524">
    <property type="term" value="F:ATP binding"/>
    <property type="evidence" value="ECO:0007669"/>
    <property type="project" value="UniProtKB-KW"/>
</dbReference>
<dbReference type="Gene3D" id="3.30.565.10">
    <property type="entry name" value="Histidine kinase-like ATPase, C-terminal domain"/>
    <property type="match status" value="1"/>
</dbReference>
<dbReference type="Gene3D" id="1.25.40.10">
    <property type="entry name" value="Tetratricopeptide repeat domain"/>
    <property type="match status" value="1"/>
</dbReference>
<keyword evidence="3" id="KW-0597">Phosphoprotein</keyword>
<dbReference type="AlphaFoldDB" id="A0A327QX35"/>
<dbReference type="InterPro" id="IPR050482">
    <property type="entry name" value="Sensor_HK_TwoCompSys"/>
</dbReference>
<name>A0A327QX35_9BACT</name>
<evidence type="ECO:0000256" key="10">
    <source>
        <dbReference type="SAM" id="SignalP"/>
    </source>
</evidence>
<gene>
    <name evidence="12" type="ORF">LX64_00829</name>
</gene>
<feature type="signal peptide" evidence="10">
    <location>
        <begin position="1"/>
        <end position="19"/>
    </location>
</feature>
<dbReference type="RefSeq" id="WP_111596360.1">
    <property type="nucleotide sequence ID" value="NZ_QLLL01000002.1"/>
</dbReference>
<dbReference type="InterPro" id="IPR005467">
    <property type="entry name" value="His_kinase_dom"/>
</dbReference>
<keyword evidence="10" id="KW-0732">Signal</keyword>
<keyword evidence="7" id="KW-0067">ATP-binding</keyword>
<evidence type="ECO:0000313" key="12">
    <source>
        <dbReference type="EMBL" id="RAJ08182.1"/>
    </source>
</evidence>
<dbReference type="Proteomes" id="UP000249547">
    <property type="component" value="Unassembled WGS sequence"/>
</dbReference>
<evidence type="ECO:0000256" key="4">
    <source>
        <dbReference type="ARBA" id="ARBA00022679"/>
    </source>
</evidence>
<dbReference type="InterPro" id="IPR036890">
    <property type="entry name" value="HATPase_C_sf"/>
</dbReference>
<evidence type="ECO:0000256" key="5">
    <source>
        <dbReference type="ARBA" id="ARBA00022741"/>
    </source>
</evidence>
<feature type="chain" id="PRO_5016426467" description="histidine kinase" evidence="10">
    <location>
        <begin position="20"/>
        <end position="663"/>
    </location>
</feature>
<keyword evidence="9" id="KW-0472">Membrane</keyword>
<dbReference type="InterPro" id="IPR011712">
    <property type="entry name" value="Sig_transdc_His_kin_sub3_dim/P"/>
</dbReference>
<evidence type="ECO:0000259" key="11">
    <source>
        <dbReference type="PROSITE" id="PS50109"/>
    </source>
</evidence>
<evidence type="ECO:0000256" key="8">
    <source>
        <dbReference type="ARBA" id="ARBA00023012"/>
    </source>
</evidence>
<dbReference type="OrthoDB" id="617348at2"/>
<accession>A0A327QX35</accession>
<dbReference type="GO" id="GO:0016020">
    <property type="term" value="C:membrane"/>
    <property type="evidence" value="ECO:0007669"/>
    <property type="project" value="InterPro"/>
</dbReference>
<dbReference type="Gene3D" id="1.20.5.1930">
    <property type="match status" value="1"/>
</dbReference>